<sequence>MVKRGAKKSWVILMILMLFVMLVTACGSAKNADRSESADKLTVSDSANKADMKTETSADAETVTSESQASLEKPQAASVGAGAAAGEKPIDPGSYERKLIYKANVTIEVTDYAKAQRELQNRIQLAGGYLLQFADQQSTYELGGNYTIKVPQQGFMDFMKQIEQIDHQLFEQSVEGQDVTEEYVDLESRLKAKQVVEKRLLGFMEKAANSGDLLKISSQLADVQEQIEQVQGRMRYLDQNVAYSTVSIRLYQPIESANKQVKASDIPFVDRMGKTLSNSMDGVVVFFQGFILVVIALLPVLIILAVIGIPVFYYWRKRKRKNLDI</sequence>
<comment type="caution">
    <text evidence="6">The sequence shown here is derived from an EMBL/GenBank/DDBJ whole genome shotgun (WGS) entry which is preliminary data.</text>
</comment>
<feature type="domain" description="DUF4349" evidence="5">
    <location>
        <begin position="97"/>
        <end position="310"/>
    </location>
</feature>
<keyword evidence="1" id="KW-0175">Coiled coil</keyword>
<evidence type="ECO:0000256" key="3">
    <source>
        <dbReference type="SAM" id="Phobius"/>
    </source>
</evidence>
<feature type="compositionally biased region" description="Polar residues" evidence="2">
    <location>
        <begin position="57"/>
        <end position="70"/>
    </location>
</feature>
<keyword evidence="3" id="KW-0812">Transmembrane</keyword>
<dbReference type="OrthoDB" id="5381491at2"/>
<dbReference type="Pfam" id="PF14257">
    <property type="entry name" value="DUF4349"/>
    <property type="match status" value="1"/>
</dbReference>
<dbReference type="AlphaFoldDB" id="A0A1T2XFJ4"/>
<feature type="compositionally biased region" description="Low complexity" evidence="2">
    <location>
        <begin position="76"/>
        <end position="86"/>
    </location>
</feature>
<evidence type="ECO:0000313" key="7">
    <source>
        <dbReference type="Proteomes" id="UP000190188"/>
    </source>
</evidence>
<evidence type="ECO:0000256" key="2">
    <source>
        <dbReference type="SAM" id="MobiDB-lite"/>
    </source>
</evidence>
<evidence type="ECO:0000259" key="5">
    <source>
        <dbReference type="Pfam" id="PF14257"/>
    </source>
</evidence>
<evidence type="ECO:0000256" key="4">
    <source>
        <dbReference type="SAM" id="SignalP"/>
    </source>
</evidence>
<feature type="chain" id="PRO_5039012412" description="DUF4349 domain-containing protein" evidence="4">
    <location>
        <begin position="26"/>
        <end position="325"/>
    </location>
</feature>
<dbReference type="Proteomes" id="UP000190188">
    <property type="component" value="Unassembled WGS sequence"/>
</dbReference>
<evidence type="ECO:0000256" key="1">
    <source>
        <dbReference type="SAM" id="Coils"/>
    </source>
</evidence>
<protein>
    <recommendedName>
        <fullName evidence="5">DUF4349 domain-containing protein</fullName>
    </recommendedName>
</protein>
<keyword evidence="3" id="KW-1133">Transmembrane helix</keyword>
<dbReference type="EMBL" id="MSZX01000004">
    <property type="protein sequence ID" value="OPA78456.1"/>
    <property type="molecule type" value="Genomic_DNA"/>
</dbReference>
<dbReference type="STRING" id="1324314.BVG16_11300"/>
<keyword evidence="7" id="KW-1185">Reference proteome</keyword>
<organism evidence="6 7">
    <name type="scientific">Paenibacillus selenitireducens</name>
    <dbReference type="NCBI Taxonomy" id="1324314"/>
    <lineage>
        <taxon>Bacteria</taxon>
        <taxon>Bacillati</taxon>
        <taxon>Bacillota</taxon>
        <taxon>Bacilli</taxon>
        <taxon>Bacillales</taxon>
        <taxon>Paenibacillaceae</taxon>
        <taxon>Paenibacillus</taxon>
    </lineage>
</organism>
<reference evidence="6 7" key="1">
    <citation type="submission" date="2017-01" db="EMBL/GenBank/DDBJ databases">
        <title>Genome analysis of Paenibacillus selenitrireducens ES3-24.</title>
        <authorList>
            <person name="Xu D."/>
            <person name="Yao R."/>
            <person name="Zheng S."/>
        </authorList>
    </citation>
    <scope>NUCLEOTIDE SEQUENCE [LARGE SCALE GENOMIC DNA]</scope>
    <source>
        <strain evidence="6 7">ES3-24</strain>
    </source>
</reference>
<dbReference type="PROSITE" id="PS51257">
    <property type="entry name" value="PROKAR_LIPOPROTEIN"/>
    <property type="match status" value="1"/>
</dbReference>
<keyword evidence="4" id="KW-0732">Signal</keyword>
<evidence type="ECO:0000313" key="6">
    <source>
        <dbReference type="EMBL" id="OPA78456.1"/>
    </source>
</evidence>
<gene>
    <name evidence="6" type="ORF">BVG16_11300</name>
</gene>
<feature type="coiled-coil region" evidence="1">
    <location>
        <begin position="213"/>
        <end position="240"/>
    </location>
</feature>
<feature type="region of interest" description="Disordered" evidence="2">
    <location>
        <begin position="34"/>
        <end position="87"/>
    </location>
</feature>
<feature type="signal peptide" evidence="4">
    <location>
        <begin position="1"/>
        <end position="25"/>
    </location>
</feature>
<proteinExistence type="predicted"/>
<dbReference type="InterPro" id="IPR025645">
    <property type="entry name" value="DUF4349"/>
</dbReference>
<accession>A0A1T2XFJ4</accession>
<keyword evidence="3" id="KW-0472">Membrane</keyword>
<name>A0A1T2XFJ4_9BACL</name>
<feature type="transmembrane region" description="Helical" evidence="3">
    <location>
        <begin position="285"/>
        <end position="315"/>
    </location>
</feature>
<dbReference type="RefSeq" id="WP_078498749.1">
    <property type="nucleotide sequence ID" value="NZ_MSZX01000004.1"/>
</dbReference>